<dbReference type="Gene3D" id="2.40.30.10">
    <property type="entry name" value="Translation factors"/>
    <property type="match status" value="1"/>
</dbReference>
<dbReference type="EMBL" id="JBHSAY010000009">
    <property type="protein sequence ID" value="MFC4132481.1"/>
    <property type="molecule type" value="Genomic_DNA"/>
</dbReference>
<dbReference type="Proteomes" id="UP001595816">
    <property type="component" value="Unassembled WGS sequence"/>
</dbReference>
<name>A0ABV8LN79_9ACTN</name>
<evidence type="ECO:0008006" key="3">
    <source>
        <dbReference type="Google" id="ProtNLM"/>
    </source>
</evidence>
<sequence>MSSQLTVERTFKLTGRPWLLVTGRLDGEPLNIGDQVTIADPGRPAVAGVVRSIELHSAPGTTTIAVDLELDDRIQPGTVLSRAE</sequence>
<comment type="caution">
    <text evidence="1">The sequence shown here is derived from an EMBL/GenBank/DDBJ whole genome shotgun (WGS) entry which is preliminary data.</text>
</comment>
<accession>A0ABV8LN79</accession>
<keyword evidence="2" id="KW-1185">Reference proteome</keyword>
<reference evidence="2" key="1">
    <citation type="journal article" date="2019" name="Int. J. Syst. Evol. Microbiol.">
        <title>The Global Catalogue of Microorganisms (GCM) 10K type strain sequencing project: providing services to taxonomists for standard genome sequencing and annotation.</title>
        <authorList>
            <consortium name="The Broad Institute Genomics Platform"/>
            <consortium name="The Broad Institute Genome Sequencing Center for Infectious Disease"/>
            <person name="Wu L."/>
            <person name="Ma J."/>
        </authorList>
    </citation>
    <scope>NUCLEOTIDE SEQUENCE [LARGE SCALE GENOMIC DNA]</scope>
    <source>
        <strain evidence="2">CGMCC 4.7289</strain>
    </source>
</reference>
<evidence type="ECO:0000313" key="1">
    <source>
        <dbReference type="EMBL" id="MFC4132481.1"/>
    </source>
</evidence>
<protein>
    <recommendedName>
        <fullName evidence="3">Lipoyl-binding domain-containing protein</fullName>
    </recommendedName>
</protein>
<gene>
    <name evidence="1" type="ORF">ACFOZ4_17875</name>
</gene>
<dbReference type="RefSeq" id="WP_253753153.1">
    <property type="nucleotide sequence ID" value="NZ_JAMZDZ010000001.1"/>
</dbReference>
<organism evidence="1 2">
    <name type="scientific">Hamadaea flava</name>
    <dbReference type="NCBI Taxonomy" id="1742688"/>
    <lineage>
        <taxon>Bacteria</taxon>
        <taxon>Bacillati</taxon>
        <taxon>Actinomycetota</taxon>
        <taxon>Actinomycetes</taxon>
        <taxon>Micromonosporales</taxon>
        <taxon>Micromonosporaceae</taxon>
        <taxon>Hamadaea</taxon>
    </lineage>
</organism>
<evidence type="ECO:0000313" key="2">
    <source>
        <dbReference type="Proteomes" id="UP001595816"/>
    </source>
</evidence>
<proteinExistence type="predicted"/>